<reference evidence="3 4" key="1">
    <citation type="submission" date="2020-10" db="EMBL/GenBank/DDBJ databases">
        <title>Connecting structure to function with the recovery of over 1000 high-quality activated sludge metagenome-assembled genomes encoding full-length rRNA genes using long-read sequencing.</title>
        <authorList>
            <person name="Singleton C.M."/>
            <person name="Petriglieri F."/>
            <person name="Kristensen J.M."/>
            <person name="Kirkegaard R.H."/>
            <person name="Michaelsen T.Y."/>
            <person name="Andersen M.H."/>
            <person name="Karst S.M."/>
            <person name="Dueholm M.S."/>
            <person name="Nielsen P.H."/>
            <person name="Albertsen M."/>
        </authorList>
    </citation>
    <scope>NUCLEOTIDE SEQUENCE [LARGE SCALE GENOMIC DNA]</scope>
    <source>
        <strain evidence="3">Lyne_18-Q3-R50-59_MAXAC.006</strain>
    </source>
</reference>
<organism evidence="3 4">
    <name type="scientific">Candidatus Neomicrothrix subdominans</name>
    <dbReference type="NCBI Taxonomy" id="2954438"/>
    <lineage>
        <taxon>Bacteria</taxon>
        <taxon>Bacillati</taxon>
        <taxon>Actinomycetota</taxon>
        <taxon>Acidimicrobiia</taxon>
        <taxon>Acidimicrobiales</taxon>
        <taxon>Microthrixaceae</taxon>
        <taxon>Candidatus Neomicrothrix</taxon>
    </lineage>
</organism>
<dbReference type="EMBL" id="JADJZA010000007">
    <property type="protein sequence ID" value="MBK9297218.1"/>
    <property type="molecule type" value="Genomic_DNA"/>
</dbReference>
<proteinExistence type="predicted"/>
<evidence type="ECO:0000259" key="2">
    <source>
        <dbReference type="Pfam" id="PF00171"/>
    </source>
</evidence>
<name>A0A936ND39_9ACTN</name>
<dbReference type="Gene3D" id="3.40.605.10">
    <property type="entry name" value="Aldehyde Dehydrogenase, Chain A, domain 1"/>
    <property type="match status" value="1"/>
</dbReference>
<keyword evidence="1" id="KW-0560">Oxidoreductase</keyword>
<dbReference type="Gene3D" id="3.40.309.10">
    <property type="entry name" value="Aldehyde Dehydrogenase, Chain A, domain 2"/>
    <property type="match status" value="1"/>
</dbReference>
<evidence type="ECO:0000313" key="3">
    <source>
        <dbReference type="EMBL" id="MBK9297218.1"/>
    </source>
</evidence>
<dbReference type="GO" id="GO:0004350">
    <property type="term" value="F:glutamate-5-semialdehyde dehydrogenase activity"/>
    <property type="evidence" value="ECO:0007669"/>
    <property type="project" value="TreeGrafter"/>
</dbReference>
<evidence type="ECO:0000256" key="1">
    <source>
        <dbReference type="ARBA" id="ARBA00023002"/>
    </source>
</evidence>
<dbReference type="PANTHER" id="PTHR11063:SF8">
    <property type="entry name" value="DELTA-1-PYRROLINE-5-CARBOXYLATE SYNTHASE"/>
    <property type="match status" value="1"/>
</dbReference>
<evidence type="ECO:0000313" key="4">
    <source>
        <dbReference type="Proteomes" id="UP000727993"/>
    </source>
</evidence>
<dbReference type="Pfam" id="PF00171">
    <property type="entry name" value="Aldedh"/>
    <property type="match status" value="1"/>
</dbReference>
<sequence length="488" mass="50915">MPIVVGGDRVVRVTAELAAAFVEGDRLLTVPATGALLHVPASVGQVTERAVDRAATAFARMGAVSDEAVTTFFETFADRLADDATFAPIAEANAADVAAAKARGRTTTRLVLSDVMRADMIDGLRTWAKAPSGRDEVVDRVDHDGWAVELRRAGLGVVGFVFEGRPNVFADACGVIRSGNTVVFRIGSDALGSAAAIVAHALDPALAAAGLPEGSATLVAAAERSAGYALFADPRLALAVARGSGAAVAQLGAVAQGAGVPVSLHGTGGAWIVAGDSADVDRLEASVTASLDRKVCNTLNTAMVARSRAAEQVPAVLAGLDAAAAELGTNPKLWVHDSAREFVPEERWGDTTIARADGPTTEPGAEALGEADLGREWEWEDSPEISLAIADDLTQAIHWFNAYSPHFVVSIVAEDSVEAEAAYQGFDAPFVGNGFTRWVDGQYAFDRPELGLSNWEQGRLFGRGGVLSGDSVFTLRARVTQSDPSVRR</sequence>
<accession>A0A936ND39</accession>
<feature type="domain" description="Aldehyde dehydrogenase" evidence="2">
    <location>
        <begin position="36"/>
        <end position="318"/>
    </location>
</feature>
<dbReference type="InterPro" id="IPR016163">
    <property type="entry name" value="Ald_DH_C"/>
</dbReference>
<dbReference type="InterPro" id="IPR016161">
    <property type="entry name" value="Ald_DH/histidinol_DH"/>
</dbReference>
<comment type="caution">
    <text evidence="3">The sequence shown here is derived from an EMBL/GenBank/DDBJ whole genome shotgun (WGS) entry which is preliminary data.</text>
</comment>
<protein>
    <submittedName>
        <fullName evidence="3">Aldehyde dehydrogenase family protein</fullName>
    </submittedName>
</protein>
<dbReference type="AlphaFoldDB" id="A0A936ND39"/>
<dbReference type="InterPro" id="IPR015590">
    <property type="entry name" value="Aldehyde_DH_dom"/>
</dbReference>
<dbReference type="Proteomes" id="UP000727993">
    <property type="component" value="Unassembled WGS sequence"/>
</dbReference>
<gene>
    <name evidence="3" type="ORF">IPN02_10400</name>
</gene>
<dbReference type="SUPFAM" id="SSF53720">
    <property type="entry name" value="ALDH-like"/>
    <property type="match status" value="1"/>
</dbReference>
<dbReference type="PANTHER" id="PTHR11063">
    <property type="entry name" value="GLUTAMATE SEMIALDEHYDE DEHYDROGENASE"/>
    <property type="match status" value="1"/>
</dbReference>
<dbReference type="InterPro" id="IPR016162">
    <property type="entry name" value="Ald_DH_N"/>
</dbReference>